<protein>
    <submittedName>
        <fullName evidence="13">Sodium/calcium exchanger NCL2-like</fullName>
    </submittedName>
</protein>
<keyword evidence="10" id="KW-0732">Signal</keyword>
<evidence type="ECO:0000256" key="1">
    <source>
        <dbReference type="ARBA" id="ARBA00004127"/>
    </source>
</evidence>
<feature type="transmembrane region" description="Helical" evidence="9">
    <location>
        <begin position="240"/>
        <end position="260"/>
    </location>
</feature>
<dbReference type="PROSITE" id="PS00018">
    <property type="entry name" value="EF_HAND_1"/>
    <property type="match status" value="1"/>
</dbReference>
<accession>A0A6P8DFZ9</accession>
<reference evidence="12" key="1">
    <citation type="journal article" date="2020" name="Plant Biotechnol. J.">
        <title>The pomegranate (Punica granatum L.) draft genome dissects genetic divergence between soft- and hard-seeded cultivars.</title>
        <authorList>
            <person name="Luo X."/>
            <person name="Li H."/>
            <person name="Wu Z."/>
            <person name="Yao W."/>
            <person name="Zhao P."/>
            <person name="Cao D."/>
            <person name="Yu H."/>
            <person name="Li K."/>
            <person name="Poudel K."/>
            <person name="Zhao D."/>
            <person name="Zhang F."/>
            <person name="Xia X."/>
            <person name="Chen L."/>
            <person name="Wang Q."/>
            <person name="Jing D."/>
            <person name="Cao S."/>
        </authorList>
    </citation>
    <scope>NUCLEOTIDE SEQUENCE [LARGE SCALE GENOMIC DNA]</scope>
    <source>
        <strain evidence="12">cv. Tunisia</strain>
    </source>
</reference>
<feature type="transmembrane region" description="Helical" evidence="9">
    <location>
        <begin position="536"/>
        <end position="553"/>
    </location>
</feature>
<dbReference type="InterPro" id="IPR011992">
    <property type="entry name" value="EF-hand-dom_pair"/>
</dbReference>
<feature type="domain" description="EF-hand" evidence="11">
    <location>
        <begin position="295"/>
        <end position="330"/>
    </location>
</feature>
<evidence type="ECO:0000256" key="7">
    <source>
        <dbReference type="ARBA" id="ARBA00023065"/>
    </source>
</evidence>
<keyword evidence="3" id="KW-0050">Antiport</keyword>
<dbReference type="PROSITE" id="PS50222">
    <property type="entry name" value="EF_HAND_2"/>
    <property type="match status" value="2"/>
</dbReference>
<feature type="transmembrane region" description="Helical" evidence="9">
    <location>
        <begin position="457"/>
        <end position="483"/>
    </location>
</feature>
<dbReference type="GO" id="GO:0005509">
    <property type="term" value="F:calcium ion binding"/>
    <property type="evidence" value="ECO:0007669"/>
    <property type="project" value="InterPro"/>
</dbReference>
<evidence type="ECO:0000256" key="3">
    <source>
        <dbReference type="ARBA" id="ARBA00022449"/>
    </source>
</evidence>
<dbReference type="GO" id="GO:0015369">
    <property type="term" value="F:calcium:proton antiporter activity"/>
    <property type="evidence" value="ECO:0007669"/>
    <property type="project" value="TreeGrafter"/>
</dbReference>
<dbReference type="Pfam" id="PF01699">
    <property type="entry name" value="Na_Ca_ex"/>
    <property type="match status" value="1"/>
</dbReference>
<comment type="subcellular location">
    <subcellularLocation>
        <location evidence="1">Endomembrane system</location>
        <topology evidence="1">Multi-pass membrane protein</topology>
    </subcellularLocation>
</comment>
<dbReference type="Pfam" id="PF13499">
    <property type="entry name" value="EF-hand_7"/>
    <property type="match status" value="1"/>
</dbReference>
<dbReference type="GO" id="GO:0012505">
    <property type="term" value="C:endomembrane system"/>
    <property type="evidence" value="ECO:0007669"/>
    <property type="project" value="UniProtKB-SubCell"/>
</dbReference>
<evidence type="ECO:0000313" key="12">
    <source>
        <dbReference type="Proteomes" id="UP000515151"/>
    </source>
</evidence>
<dbReference type="InterPro" id="IPR004837">
    <property type="entry name" value="NaCa_Exmemb"/>
</dbReference>
<evidence type="ECO:0000256" key="2">
    <source>
        <dbReference type="ARBA" id="ARBA00022448"/>
    </source>
</evidence>
<dbReference type="PANTHER" id="PTHR31503">
    <property type="entry name" value="VACUOLAR CALCIUM ION TRANSPORTER"/>
    <property type="match status" value="1"/>
</dbReference>
<feature type="domain" description="EF-hand" evidence="11">
    <location>
        <begin position="335"/>
        <end position="370"/>
    </location>
</feature>
<gene>
    <name evidence="13" type="primary">LOC116202801</name>
</gene>
<dbReference type="Proteomes" id="UP000515151">
    <property type="component" value="Chromosome 4"/>
</dbReference>
<sequence>MTPLERTVMRGRLALAVFWVLMVHSVTGRSIRGIISDGMDRLGGQGQVLGLRTTTVTCTPTYGFLPCTTEVWGELFLIIVYEYLLAVASHYVSSGSDLFFRMFGTGIFGASLFQMLGSIPQVVIMLVSALSSSSDTIETMATMMMGMLAGSAIMSFTLIWGSIIVFGSHDLSGSNNSSSSSSSASSSPFSLPKFKQLYSSSYGVQTDAETKNVASLTLLSMVPLLILQLAKILSSSTAQRIVVLIALIVTAIFLFIYCNYEVFKPWIQEKRYESLLRRHVQESMLKRYLTTAGKPNEPLIKELFRRIDKNRNKQISENELYAFILGVQIEEAGFHTDDSTQRVMKEFDLTQDSQISEKEFIQGISKWLDEAMVLPSAASSRNQRNASNNTSQGNMIEEQQSLISQDENGTTPTTSTSTTKPSGKAWWNYTKAGSLIILGTGIMILIGMPLMVNIQSFATAVGIPSFLVTYVVVPLSMGYRQVIAAVTSARKKTVKDISLSFSEIYNGVFMNNLMGLATFLLLVYIKDITWDVSAEVLLVLLICTLMGCLSSLVTKFPLWIGLLAYILYPVSLILLYVLTSVFGWS</sequence>
<dbReference type="CDD" id="cd00051">
    <property type="entry name" value="EFh"/>
    <property type="match status" value="1"/>
</dbReference>
<evidence type="ECO:0000256" key="9">
    <source>
        <dbReference type="SAM" id="Phobius"/>
    </source>
</evidence>
<feature type="signal peptide" evidence="10">
    <location>
        <begin position="1"/>
        <end position="28"/>
    </location>
</feature>
<feature type="transmembrane region" description="Helical" evidence="9">
    <location>
        <begin position="432"/>
        <end position="451"/>
    </location>
</feature>
<feature type="transmembrane region" description="Helical" evidence="9">
    <location>
        <begin position="105"/>
        <end position="131"/>
    </location>
</feature>
<name>A0A6P8DFZ9_PUNGR</name>
<dbReference type="InterPro" id="IPR004713">
    <property type="entry name" value="CaH_exchang"/>
</dbReference>
<dbReference type="GO" id="GO:0006874">
    <property type="term" value="P:intracellular calcium ion homeostasis"/>
    <property type="evidence" value="ECO:0007669"/>
    <property type="project" value="TreeGrafter"/>
</dbReference>
<dbReference type="GO" id="GO:0016020">
    <property type="term" value="C:membrane"/>
    <property type="evidence" value="ECO:0007669"/>
    <property type="project" value="InterPro"/>
</dbReference>
<feature type="transmembrane region" description="Helical" evidence="9">
    <location>
        <begin position="213"/>
        <end position="234"/>
    </location>
</feature>
<dbReference type="RefSeq" id="XP_031390273.1">
    <property type="nucleotide sequence ID" value="XM_031534413.1"/>
</dbReference>
<evidence type="ECO:0000256" key="5">
    <source>
        <dbReference type="ARBA" id="ARBA00022837"/>
    </source>
</evidence>
<keyword evidence="8 9" id="KW-0472">Membrane</keyword>
<evidence type="ECO:0000313" key="13">
    <source>
        <dbReference type="RefSeq" id="XP_031390273.1"/>
    </source>
</evidence>
<dbReference type="PANTHER" id="PTHR31503:SF80">
    <property type="entry name" value="EF-HAND DOMAIN-CONTAINING PROTEIN"/>
    <property type="match status" value="1"/>
</dbReference>
<dbReference type="InterPro" id="IPR002048">
    <property type="entry name" value="EF_hand_dom"/>
</dbReference>
<evidence type="ECO:0000256" key="8">
    <source>
        <dbReference type="ARBA" id="ARBA00023136"/>
    </source>
</evidence>
<dbReference type="SMART" id="SM00054">
    <property type="entry name" value="EFh"/>
    <property type="match status" value="2"/>
</dbReference>
<dbReference type="AlphaFoldDB" id="A0A6P8DFZ9"/>
<proteinExistence type="predicted"/>
<dbReference type="SUPFAM" id="SSF47473">
    <property type="entry name" value="EF-hand"/>
    <property type="match status" value="1"/>
</dbReference>
<feature type="transmembrane region" description="Helical" evidence="9">
    <location>
        <begin position="75"/>
        <end position="93"/>
    </location>
</feature>
<reference evidence="13" key="2">
    <citation type="submission" date="2025-08" db="UniProtKB">
        <authorList>
            <consortium name="RefSeq"/>
        </authorList>
    </citation>
    <scope>IDENTIFICATION</scope>
    <source>
        <tissue evidence="13">Leaf</tissue>
    </source>
</reference>
<evidence type="ECO:0000256" key="4">
    <source>
        <dbReference type="ARBA" id="ARBA00022692"/>
    </source>
</evidence>
<keyword evidence="12" id="KW-1185">Reference proteome</keyword>
<keyword evidence="6 9" id="KW-1133">Transmembrane helix</keyword>
<feature type="transmembrane region" description="Helical" evidence="9">
    <location>
        <begin position="504"/>
        <end position="524"/>
    </location>
</feature>
<organism evidence="12 13">
    <name type="scientific">Punica granatum</name>
    <name type="common">Pomegranate</name>
    <dbReference type="NCBI Taxonomy" id="22663"/>
    <lineage>
        <taxon>Eukaryota</taxon>
        <taxon>Viridiplantae</taxon>
        <taxon>Streptophyta</taxon>
        <taxon>Embryophyta</taxon>
        <taxon>Tracheophyta</taxon>
        <taxon>Spermatophyta</taxon>
        <taxon>Magnoliopsida</taxon>
        <taxon>eudicotyledons</taxon>
        <taxon>Gunneridae</taxon>
        <taxon>Pentapetalae</taxon>
        <taxon>rosids</taxon>
        <taxon>malvids</taxon>
        <taxon>Myrtales</taxon>
        <taxon>Lythraceae</taxon>
        <taxon>Punica</taxon>
    </lineage>
</organism>
<dbReference type="GeneID" id="116202801"/>
<evidence type="ECO:0000259" key="11">
    <source>
        <dbReference type="PROSITE" id="PS50222"/>
    </source>
</evidence>
<evidence type="ECO:0000256" key="10">
    <source>
        <dbReference type="SAM" id="SignalP"/>
    </source>
</evidence>
<evidence type="ECO:0000256" key="6">
    <source>
        <dbReference type="ARBA" id="ARBA00022989"/>
    </source>
</evidence>
<keyword evidence="4 9" id="KW-0812">Transmembrane</keyword>
<dbReference type="OrthoDB" id="26525at2759"/>
<feature type="transmembrane region" description="Helical" evidence="9">
    <location>
        <begin position="565"/>
        <end position="584"/>
    </location>
</feature>
<keyword evidence="2" id="KW-0813">Transport</keyword>
<dbReference type="InterPro" id="IPR018247">
    <property type="entry name" value="EF_Hand_1_Ca_BS"/>
</dbReference>
<dbReference type="Gene3D" id="1.10.238.10">
    <property type="entry name" value="EF-hand"/>
    <property type="match status" value="1"/>
</dbReference>
<feature type="transmembrane region" description="Helical" evidence="9">
    <location>
        <begin position="143"/>
        <end position="166"/>
    </location>
</feature>
<keyword evidence="5" id="KW-0106">Calcium</keyword>
<keyword evidence="7" id="KW-0406">Ion transport</keyword>
<feature type="chain" id="PRO_5028400666" evidence="10">
    <location>
        <begin position="29"/>
        <end position="585"/>
    </location>
</feature>